<dbReference type="PROSITE" id="PS50011">
    <property type="entry name" value="PROTEIN_KINASE_DOM"/>
    <property type="match status" value="1"/>
</dbReference>
<dbReference type="GO" id="GO:0004674">
    <property type="term" value="F:protein serine/threonine kinase activity"/>
    <property type="evidence" value="ECO:0007669"/>
    <property type="project" value="UniProtKB-KW"/>
</dbReference>
<keyword evidence="3" id="KW-0547">Nucleotide-binding</keyword>
<dbReference type="Proteomes" id="UP000027222">
    <property type="component" value="Unassembled WGS sequence"/>
</dbReference>
<dbReference type="GO" id="GO:0005524">
    <property type="term" value="F:ATP binding"/>
    <property type="evidence" value="ECO:0007669"/>
    <property type="project" value="UniProtKB-KW"/>
</dbReference>
<organism evidence="7 8">
    <name type="scientific">Galerina marginata (strain CBS 339.88)</name>
    <dbReference type="NCBI Taxonomy" id="685588"/>
    <lineage>
        <taxon>Eukaryota</taxon>
        <taxon>Fungi</taxon>
        <taxon>Dikarya</taxon>
        <taxon>Basidiomycota</taxon>
        <taxon>Agaricomycotina</taxon>
        <taxon>Agaricomycetes</taxon>
        <taxon>Agaricomycetidae</taxon>
        <taxon>Agaricales</taxon>
        <taxon>Agaricineae</taxon>
        <taxon>Strophariaceae</taxon>
        <taxon>Galerina</taxon>
    </lineage>
</organism>
<dbReference type="HOGENOM" id="CLU_000288_181_1_1"/>
<evidence type="ECO:0000313" key="8">
    <source>
        <dbReference type="Proteomes" id="UP000027222"/>
    </source>
</evidence>
<evidence type="ECO:0000259" key="6">
    <source>
        <dbReference type="PROSITE" id="PS50011"/>
    </source>
</evidence>
<protein>
    <recommendedName>
        <fullName evidence="6">Protein kinase domain-containing protein</fullName>
    </recommendedName>
</protein>
<dbReference type="STRING" id="685588.A0A067SP09"/>
<sequence>MLRHSFQAFHTTFTVDSEYQFIKELGRGQQGPVIAAKHQRSGEWCAIKKKAYIGKKPDLIIQCLREIKATAHVYGHRNIISLYDVDIVFHSPDSFDVYLFEELMETDLRSVIHSGQPLTDDHFQAFIYQTLSGIKYIHSAGILHQDLKPGHILVNPDCELKICDFGQANNYGPGSRPHHPTDIAMDIAGARWYRAPEIILSAPTISTPIDIWSVGCILAEFLGGGKPLFKGKDYVDHLNHILSYLGTPPDSALGRIASLRGQYYLRSLSFKPRSPFSTVFPHENPLAVDLLTQMLHIDPAERITCEQAINHTYLEGWYDPADTLICEYKCDLNFQAEENIDEIRKLLTYNVDAFRDGVRAQARSAEIYPRPNQ</sequence>
<keyword evidence="4" id="KW-0418">Kinase</keyword>
<keyword evidence="1" id="KW-0723">Serine/threonine-protein kinase</keyword>
<name>A0A067SP09_GALM3</name>
<proteinExistence type="predicted"/>
<dbReference type="Pfam" id="PF00069">
    <property type="entry name" value="Pkinase"/>
    <property type="match status" value="1"/>
</dbReference>
<dbReference type="AlphaFoldDB" id="A0A067SP09"/>
<dbReference type="InterPro" id="IPR050117">
    <property type="entry name" value="MAPK"/>
</dbReference>
<dbReference type="InterPro" id="IPR000719">
    <property type="entry name" value="Prot_kinase_dom"/>
</dbReference>
<accession>A0A067SP09</accession>
<evidence type="ECO:0000256" key="5">
    <source>
        <dbReference type="ARBA" id="ARBA00022840"/>
    </source>
</evidence>
<evidence type="ECO:0000256" key="2">
    <source>
        <dbReference type="ARBA" id="ARBA00022679"/>
    </source>
</evidence>
<reference evidence="8" key="1">
    <citation type="journal article" date="2014" name="Proc. Natl. Acad. Sci. U.S.A.">
        <title>Extensive sampling of basidiomycete genomes demonstrates inadequacy of the white-rot/brown-rot paradigm for wood decay fungi.</title>
        <authorList>
            <person name="Riley R."/>
            <person name="Salamov A.A."/>
            <person name="Brown D.W."/>
            <person name="Nagy L.G."/>
            <person name="Floudas D."/>
            <person name="Held B.W."/>
            <person name="Levasseur A."/>
            <person name="Lombard V."/>
            <person name="Morin E."/>
            <person name="Otillar R."/>
            <person name="Lindquist E.A."/>
            <person name="Sun H."/>
            <person name="LaButti K.M."/>
            <person name="Schmutz J."/>
            <person name="Jabbour D."/>
            <person name="Luo H."/>
            <person name="Baker S.E."/>
            <person name="Pisabarro A.G."/>
            <person name="Walton J.D."/>
            <person name="Blanchette R.A."/>
            <person name="Henrissat B."/>
            <person name="Martin F."/>
            <person name="Cullen D."/>
            <person name="Hibbett D.S."/>
            <person name="Grigoriev I.V."/>
        </authorList>
    </citation>
    <scope>NUCLEOTIDE SEQUENCE [LARGE SCALE GENOMIC DNA]</scope>
    <source>
        <strain evidence="8">CBS 339.88</strain>
    </source>
</reference>
<dbReference type="InterPro" id="IPR011009">
    <property type="entry name" value="Kinase-like_dom_sf"/>
</dbReference>
<keyword evidence="2" id="KW-0808">Transferase</keyword>
<evidence type="ECO:0000313" key="7">
    <source>
        <dbReference type="EMBL" id="KDR71777.1"/>
    </source>
</evidence>
<dbReference type="SUPFAM" id="SSF56112">
    <property type="entry name" value="Protein kinase-like (PK-like)"/>
    <property type="match status" value="1"/>
</dbReference>
<feature type="domain" description="Protein kinase" evidence="6">
    <location>
        <begin position="19"/>
        <end position="314"/>
    </location>
</feature>
<evidence type="ECO:0000256" key="4">
    <source>
        <dbReference type="ARBA" id="ARBA00022777"/>
    </source>
</evidence>
<dbReference type="PANTHER" id="PTHR24055">
    <property type="entry name" value="MITOGEN-ACTIVATED PROTEIN KINASE"/>
    <property type="match status" value="1"/>
</dbReference>
<dbReference type="FunFam" id="1.10.510.10:FF:000624">
    <property type="entry name" value="Mitogen-activated protein kinase"/>
    <property type="match status" value="1"/>
</dbReference>
<dbReference type="Gene3D" id="1.10.510.10">
    <property type="entry name" value="Transferase(Phosphotransferase) domain 1"/>
    <property type="match status" value="1"/>
</dbReference>
<keyword evidence="5" id="KW-0067">ATP-binding</keyword>
<gene>
    <name evidence="7" type="ORF">GALMADRAFT_126699</name>
</gene>
<keyword evidence="8" id="KW-1185">Reference proteome</keyword>
<evidence type="ECO:0000256" key="1">
    <source>
        <dbReference type="ARBA" id="ARBA00022527"/>
    </source>
</evidence>
<dbReference type="Gene3D" id="3.30.200.20">
    <property type="entry name" value="Phosphorylase Kinase, domain 1"/>
    <property type="match status" value="1"/>
</dbReference>
<dbReference type="OrthoDB" id="192887at2759"/>
<dbReference type="EMBL" id="KL142391">
    <property type="protein sequence ID" value="KDR71777.1"/>
    <property type="molecule type" value="Genomic_DNA"/>
</dbReference>
<evidence type="ECO:0000256" key="3">
    <source>
        <dbReference type="ARBA" id="ARBA00022741"/>
    </source>
</evidence>